<dbReference type="Proteomes" id="UP000288351">
    <property type="component" value="Unassembled WGS sequence"/>
</dbReference>
<dbReference type="AlphaFoldDB" id="A0A059W1L1"/>
<comment type="caution">
    <text evidence="1">The sequence shown here is derived from an EMBL/GenBank/DDBJ whole genome shotgun (WGS) entry which is preliminary data.</text>
</comment>
<dbReference type="RefSeq" id="WP_016572135.1">
    <property type="nucleotide sequence ID" value="NZ_BHXC01000006.1"/>
</dbReference>
<reference evidence="1 2" key="1">
    <citation type="journal article" date="2019" name="Microbiol. Resour. Announc.">
        <title>Draft Genome Sequence of the Most Traditional epsilon-Poly-l-Lysine Producer, Streptomyces albulus NBRC14147.</title>
        <authorList>
            <person name="Yamanaka K."/>
            <person name="Hamano Y."/>
        </authorList>
    </citation>
    <scope>NUCLEOTIDE SEQUENCE [LARGE SCALE GENOMIC DNA]</scope>
    <source>
        <strain evidence="1 2">NBRC 14147</strain>
    </source>
</reference>
<accession>A0A059W1L1</accession>
<sequence>MPSGARELARSEVPPPMFALGRSWGVRRRPELMTGALRARCAGGGPALVVRAGVDPRRQVAE</sequence>
<protein>
    <submittedName>
        <fullName evidence="1">Uncharacterized protein</fullName>
    </submittedName>
</protein>
<dbReference type="EMBL" id="BHXC01000006">
    <property type="protein sequence ID" value="GCB91118.1"/>
    <property type="molecule type" value="Genomic_DNA"/>
</dbReference>
<proteinExistence type="predicted"/>
<organism evidence="1 2">
    <name type="scientific">Streptomyces noursei</name>
    <name type="common">Streptomyces albulus</name>
    <dbReference type="NCBI Taxonomy" id="1971"/>
    <lineage>
        <taxon>Bacteria</taxon>
        <taxon>Bacillati</taxon>
        <taxon>Actinomycetota</taxon>
        <taxon>Actinomycetes</taxon>
        <taxon>Kitasatosporales</taxon>
        <taxon>Streptomycetaceae</taxon>
        <taxon>Streptomyces</taxon>
    </lineage>
</organism>
<evidence type="ECO:0000313" key="2">
    <source>
        <dbReference type="Proteomes" id="UP000288351"/>
    </source>
</evidence>
<name>A0A059W1L1_STRNR</name>
<gene>
    <name evidence="1" type="ORF">SALB_03833</name>
</gene>
<evidence type="ECO:0000313" key="1">
    <source>
        <dbReference type="EMBL" id="GCB91118.1"/>
    </source>
</evidence>